<reference evidence="13" key="2">
    <citation type="submission" date="2020-09" db="EMBL/GenBank/DDBJ databases">
        <authorList>
            <person name="Sun Q."/>
            <person name="Ohkuma M."/>
        </authorList>
    </citation>
    <scope>NUCLEOTIDE SEQUENCE</scope>
    <source>
        <strain evidence="13">JCM 3276</strain>
    </source>
</reference>
<evidence type="ECO:0000256" key="6">
    <source>
        <dbReference type="ARBA" id="ARBA00023145"/>
    </source>
</evidence>
<feature type="disulfide bond" evidence="9">
    <location>
        <begin position="273"/>
        <end position="283"/>
    </location>
</feature>
<keyword evidence="6" id="KW-0865">Zymogen</keyword>
<evidence type="ECO:0000256" key="1">
    <source>
        <dbReference type="ARBA" id="ARBA00007664"/>
    </source>
</evidence>
<protein>
    <submittedName>
        <fullName evidence="13">Serine protease</fullName>
    </submittedName>
</protein>
<evidence type="ECO:0000256" key="2">
    <source>
        <dbReference type="ARBA" id="ARBA00022670"/>
    </source>
</evidence>
<dbReference type="CDD" id="cd21112">
    <property type="entry name" value="alphaLP-like"/>
    <property type="match status" value="1"/>
</dbReference>
<keyword evidence="4" id="KW-0378">Hydrolase</keyword>
<comment type="caution">
    <text evidence="13">The sequence shown here is derived from an EMBL/GenBank/DDBJ whole genome shotgun (WGS) entry which is preliminary data.</text>
</comment>
<keyword evidence="7 9" id="KW-1015">Disulfide bond</keyword>
<name>A0A918LAZ1_9PSEU</name>
<dbReference type="InterPro" id="IPR001316">
    <property type="entry name" value="Pept_S1A_streptogrisin"/>
</dbReference>
<feature type="active site" description="Charge relay system" evidence="8">
    <location>
        <position position="315"/>
    </location>
</feature>
<keyword evidence="14" id="KW-1185">Reference proteome</keyword>
<feature type="active site" description="Charge relay system" evidence="8">
    <location>
        <position position="206"/>
    </location>
</feature>
<dbReference type="SUPFAM" id="SSF50494">
    <property type="entry name" value="Trypsin-like serine proteases"/>
    <property type="match status" value="1"/>
</dbReference>
<feature type="signal peptide" evidence="11">
    <location>
        <begin position="1"/>
        <end position="26"/>
    </location>
</feature>
<feature type="disulfide bond" evidence="9">
    <location>
        <begin position="309"/>
        <end position="336"/>
    </location>
</feature>
<dbReference type="RefSeq" id="WP_189209922.1">
    <property type="nucleotide sequence ID" value="NZ_BMRB01000001.1"/>
</dbReference>
<dbReference type="Pfam" id="PF02983">
    <property type="entry name" value="Pro_Al_protease"/>
    <property type="match status" value="1"/>
</dbReference>
<dbReference type="PRINTS" id="PR00861">
    <property type="entry name" value="ALYTICPTASE"/>
</dbReference>
<feature type="region of interest" description="Disordered" evidence="10">
    <location>
        <begin position="311"/>
        <end position="332"/>
    </location>
</feature>
<comment type="similarity">
    <text evidence="1">Belongs to the peptidase S1 family.</text>
</comment>
<evidence type="ECO:0000256" key="5">
    <source>
        <dbReference type="ARBA" id="ARBA00022825"/>
    </source>
</evidence>
<evidence type="ECO:0000259" key="12">
    <source>
        <dbReference type="Pfam" id="PF02983"/>
    </source>
</evidence>
<dbReference type="EMBL" id="BMRB01000001">
    <property type="protein sequence ID" value="GGS26546.1"/>
    <property type="molecule type" value="Genomic_DNA"/>
</dbReference>
<dbReference type="InterPro" id="IPR004236">
    <property type="entry name" value="Pept_S1_alpha_lytic"/>
</dbReference>
<dbReference type="InterPro" id="IPR035070">
    <property type="entry name" value="Streptogrisin_prodomain"/>
</dbReference>
<dbReference type="InterPro" id="IPR009003">
    <property type="entry name" value="Peptidase_S1_PA"/>
</dbReference>
<dbReference type="GO" id="GO:0004252">
    <property type="term" value="F:serine-type endopeptidase activity"/>
    <property type="evidence" value="ECO:0007669"/>
    <property type="project" value="InterPro"/>
</dbReference>
<dbReference type="InterPro" id="IPR043504">
    <property type="entry name" value="Peptidase_S1_PA_chymotrypsin"/>
</dbReference>
<evidence type="ECO:0000256" key="7">
    <source>
        <dbReference type="ARBA" id="ARBA00023157"/>
    </source>
</evidence>
<proteinExistence type="inferred from homology"/>
<dbReference type="GO" id="GO:0005576">
    <property type="term" value="C:extracellular region"/>
    <property type="evidence" value="ECO:0007669"/>
    <property type="project" value="InterPro"/>
</dbReference>
<organism evidence="13 14">
    <name type="scientific">Actinokineospora fastidiosa</name>
    <dbReference type="NCBI Taxonomy" id="1816"/>
    <lineage>
        <taxon>Bacteria</taxon>
        <taxon>Bacillati</taxon>
        <taxon>Actinomycetota</taxon>
        <taxon>Actinomycetes</taxon>
        <taxon>Pseudonocardiales</taxon>
        <taxon>Pseudonocardiaceae</taxon>
        <taxon>Actinokineospora</taxon>
    </lineage>
</organism>
<feature type="domain" description="Peptidase S1A alpha-lytic prodomain" evidence="12">
    <location>
        <begin position="106"/>
        <end position="156"/>
    </location>
</feature>
<dbReference type="Gene3D" id="2.40.10.10">
    <property type="entry name" value="Trypsin-like serine proteases"/>
    <property type="match status" value="2"/>
</dbReference>
<reference evidence="13" key="1">
    <citation type="journal article" date="2014" name="Int. J. Syst. Evol. Microbiol.">
        <title>Complete genome sequence of Corynebacterium casei LMG S-19264T (=DSM 44701T), isolated from a smear-ripened cheese.</title>
        <authorList>
            <consortium name="US DOE Joint Genome Institute (JGI-PGF)"/>
            <person name="Walter F."/>
            <person name="Albersmeier A."/>
            <person name="Kalinowski J."/>
            <person name="Ruckert C."/>
        </authorList>
    </citation>
    <scope>NUCLEOTIDE SEQUENCE</scope>
    <source>
        <strain evidence="13">JCM 3276</strain>
    </source>
</reference>
<evidence type="ECO:0000256" key="11">
    <source>
        <dbReference type="SAM" id="SignalP"/>
    </source>
</evidence>
<evidence type="ECO:0000313" key="13">
    <source>
        <dbReference type="EMBL" id="GGS26546.1"/>
    </source>
</evidence>
<dbReference type="Proteomes" id="UP000660680">
    <property type="component" value="Unassembled WGS sequence"/>
</dbReference>
<dbReference type="PIRSF" id="PIRSF001134">
    <property type="entry name" value="Streptogrisin"/>
    <property type="match status" value="1"/>
</dbReference>
<sequence>MRKTIGIAGAAACLAAGLAVSLPAGAAPQALVPALERDLGLTTAQVHELLSREDAARALVPAVSEAAGTAFGGAWLDRGTLRVGVTDPALVNEVTAAGGTAAIVEHSADALNAVKSALDAKAETAPEEITGWYVDVPSNTVVVKTLSDTQAVQSFVDGLTPVRVTVVESRPRLYTDVIGGDAYYINESGRCSVGFAVEGGFVTAGHCGEPGATITGVDKTEMGVVEDSSFPDNDYAWVSVVDSWTPSPVVNGYGHGDVTVTGSEAAAVGASICRSGSTTGWQCGTVEALDETVQYAEGTVSGLTRTDACAEPGDSGGSWVSGTQGQGVTSGGSGDCASGGTTFFQPLGEILETYGLTLVTG</sequence>
<dbReference type="AlphaFoldDB" id="A0A918LAZ1"/>
<feature type="chain" id="PRO_5037840281" evidence="11">
    <location>
        <begin position="27"/>
        <end position="361"/>
    </location>
</feature>
<feature type="disulfide bond" evidence="9">
    <location>
        <begin position="191"/>
        <end position="207"/>
    </location>
</feature>
<feature type="active site" description="Charge relay system" evidence="8">
    <location>
        <position position="234"/>
    </location>
</feature>
<evidence type="ECO:0000256" key="10">
    <source>
        <dbReference type="SAM" id="MobiDB-lite"/>
    </source>
</evidence>
<dbReference type="Gene3D" id="3.30.300.50">
    <property type="match status" value="2"/>
</dbReference>
<evidence type="ECO:0000256" key="3">
    <source>
        <dbReference type="ARBA" id="ARBA00022729"/>
    </source>
</evidence>
<keyword evidence="3 11" id="KW-0732">Signal</keyword>
<evidence type="ECO:0000256" key="4">
    <source>
        <dbReference type="ARBA" id="ARBA00022801"/>
    </source>
</evidence>
<evidence type="ECO:0000313" key="14">
    <source>
        <dbReference type="Proteomes" id="UP000660680"/>
    </source>
</evidence>
<keyword evidence="5" id="KW-0720">Serine protease</keyword>
<accession>A0A918LAZ1</accession>
<gene>
    <name evidence="13" type="ORF">GCM10010171_20060</name>
</gene>
<evidence type="ECO:0000256" key="9">
    <source>
        <dbReference type="PIRSR" id="PIRSR001134-2"/>
    </source>
</evidence>
<evidence type="ECO:0000256" key="8">
    <source>
        <dbReference type="PIRSR" id="PIRSR001134-1"/>
    </source>
</evidence>
<dbReference type="GO" id="GO:0006508">
    <property type="term" value="P:proteolysis"/>
    <property type="evidence" value="ECO:0007669"/>
    <property type="project" value="UniProtKB-KW"/>
</dbReference>
<keyword evidence="2 13" id="KW-0645">Protease</keyword>